<sequence length="274" mass="30868">MSRPQRIEFAGACYHVMARGNARERIYWDDEDRQRFLDGLSRVCDRFGWILWAYCLMDNHYHLLVETEQPTLSRGMREVNGIYSQSFNRRYGRVGHVLQGRYKAILVDKDAYLTELQRYIVLNPVRAGLCGGAGDWRWSSYPAVMGQAERLPGLAADRTLSLFGSERAAARSAFARFVAEGVGQAFEPEVQAQSFLGDENFVTKVANEVEPVSPEVPRRQRLAPTLSQIEADAANRNAAIRRAYATGAYTLGEIGAHFGLHYATISRIARRASE</sequence>
<name>A0A1G6U1E5_9GAMM</name>
<dbReference type="SMART" id="SM01321">
    <property type="entry name" value="Y1_Tnp"/>
    <property type="match status" value="1"/>
</dbReference>
<dbReference type="InterPro" id="IPR036515">
    <property type="entry name" value="Transposase_17_sf"/>
</dbReference>
<reference evidence="2 3" key="1">
    <citation type="submission" date="2016-10" db="EMBL/GenBank/DDBJ databases">
        <authorList>
            <person name="de Groot N.N."/>
        </authorList>
    </citation>
    <scope>NUCLEOTIDE SEQUENCE [LARGE SCALE GENOMIC DNA]</scope>
    <source>
        <strain evidence="2 3">DSM 16957</strain>
    </source>
</reference>
<organism evidence="2 3">
    <name type="scientific">Aquimonas voraii</name>
    <dbReference type="NCBI Taxonomy" id="265719"/>
    <lineage>
        <taxon>Bacteria</taxon>
        <taxon>Pseudomonadati</taxon>
        <taxon>Pseudomonadota</taxon>
        <taxon>Gammaproteobacteria</taxon>
        <taxon>Lysobacterales</taxon>
        <taxon>Lysobacteraceae</taxon>
        <taxon>Aquimonas</taxon>
    </lineage>
</organism>
<feature type="domain" description="Transposase IS200-like" evidence="1">
    <location>
        <begin position="9"/>
        <end position="123"/>
    </location>
</feature>
<proteinExistence type="predicted"/>
<dbReference type="RefSeq" id="WP_091239741.1">
    <property type="nucleotide sequence ID" value="NZ_FNAG01000002.1"/>
</dbReference>
<dbReference type="Pfam" id="PF01797">
    <property type="entry name" value="Y1_Tnp"/>
    <property type="match status" value="1"/>
</dbReference>
<dbReference type="PANTHER" id="PTHR34322:SF2">
    <property type="entry name" value="TRANSPOSASE IS200-LIKE DOMAIN-CONTAINING PROTEIN"/>
    <property type="match status" value="1"/>
</dbReference>
<keyword evidence="3" id="KW-1185">Reference proteome</keyword>
<evidence type="ECO:0000259" key="1">
    <source>
        <dbReference type="SMART" id="SM01321"/>
    </source>
</evidence>
<dbReference type="InterPro" id="IPR002686">
    <property type="entry name" value="Transposase_17"/>
</dbReference>
<dbReference type="Proteomes" id="UP000199603">
    <property type="component" value="Unassembled WGS sequence"/>
</dbReference>
<gene>
    <name evidence="2" type="ORF">SAMN04488509_102114</name>
</gene>
<dbReference type="GO" id="GO:0003677">
    <property type="term" value="F:DNA binding"/>
    <property type="evidence" value="ECO:0007669"/>
    <property type="project" value="InterPro"/>
</dbReference>
<dbReference type="AlphaFoldDB" id="A0A1G6U1E5"/>
<evidence type="ECO:0000313" key="3">
    <source>
        <dbReference type="Proteomes" id="UP000199603"/>
    </source>
</evidence>
<evidence type="ECO:0000313" key="2">
    <source>
        <dbReference type="EMBL" id="SDD35133.1"/>
    </source>
</evidence>
<dbReference type="OrthoDB" id="9791101at2"/>
<dbReference type="STRING" id="265719.SAMN04488509_102114"/>
<dbReference type="PANTHER" id="PTHR34322">
    <property type="entry name" value="TRANSPOSASE, Y1_TNP DOMAIN-CONTAINING"/>
    <property type="match status" value="1"/>
</dbReference>
<dbReference type="SUPFAM" id="SSF143422">
    <property type="entry name" value="Transposase IS200-like"/>
    <property type="match status" value="1"/>
</dbReference>
<dbReference type="GO" id="GO:0004803">
    <property type="term" value="F:transposase activity"/>
    <property type="evidence" value="ECO:0007669"/>
    <property type="project" value="InterPro"/>
</dbReference>
<dbReference type="EMBL" id="FNAG01000002">
    <property type="protein sequence ID" value="SDD35133.1"/>
    <property type="molecule type" value="Genomic_DNA"/>
</dbReference>
<accession>A0A1G6U1E5</accession>
<dbReference type="GO" id="GO:0006313">
    <property type="term" value="P:DNA transposition"/>
    <property type="evidence" value="ECO:0007669"/>
    <property type="project" value="InterPro"/>
</dbReference>
<dbReference type="Gene3D" id="3.30.70.1290">
    <property type="entry name" value="Transposase IS200-like"/>
    <property type="match status" value="1"/>
</dbReference>
<protein>
    <submittedName>
        <fullName evidence="2">REP element-mobilizing transposase RayT</fullName>
    </submittedName>
</protein>